<name>A0ABW8PME2_9FLAO</name>
<protein>
    <submittedName>
        <fullName evidence="1">Uncharacterized protein</fullName>
    </submittedName>
</protein>
<keyword evidence="2" id="KW-1185">Reference proteome</keyword>
<evidence type="ECO:0000313" key="2">
    <source>
        <dbReference type="Proteomes" id="UP001621713"/>
    </source>
</evidence>
<gene>
    <name evidence="1" type="ORF">V3467_13575</name>
</gene>
<sequence length="202" mass="23800">MDRIRKYNLISQRFITGCDDIPFIETNCKNNLKYCVLVDVFDTDFTENYFNDFNSDNLYAIYIVGDQDDFGNAGLNVISKYNYYNFNIIVVKVGVNFFESIGYINRSDLSLPFFFESDNLEKSKIEEILSSSFYEKQITIGGFRKSFIKIDPLKLLENYEIEKVIDFYINRTEFYLEDVLKLRQNILNIDADYISKLEISLC</sequence>
<evidence type="ECO:0000313" key="1">
    <source>
        <dbReference type="EMBL" id="MFK7004864.1"/>
    </source>
</evidence>
<organism evidence="1 2">
    <name type="scientific">Flavobacterium covae</name>
    <dbReference type="NCBI Taxonomy" id="2906076"/>
    <lineage>
        <taxon>Bacteria</taxon>
        <taxon>Pseudomonadati</taxon>
        <taxon>Bacteroidota</taxon>
        <taxon>Flavobacteriia</taxon>
        <taxon>Flavobacteriales</taxon>
        <taxon>Flavobacteriaceae</taxon>
        <taxon>Flavobacterium</taxon>
    </lineage>
</organism>
<dbReference type="Proteomes" id="UP001621713">
    <property type="component" value="Unassembled WGS sequence"/>
</dbReference>
<dbReference type="EMBL" id="JAZHOJ010000057">
    <property type="protein sequence ID" value="MFK7004864.1"/>
    <property type="molecule type" value="Genomic_DNA"/>
</dbReference>
<reference evidence="1 2" key="1">
    <citation type="submission" date="2024-02" db="EMBL/GenBank/DDBJ databases">
        <title>Comparative Genomic Analysis of Flavobacterium Species Causing Columnaris Disease of Freshwater Fish in Thailand: Insights into Virulence and Resistance Mechanisms.</title>
        <authorList>
            <person name="Nguyen D."/>
            <person name="Chokmangmeepisarn P."/>
            <person name="Khianchaikhan K."/>
            <person name="Morishita M."/>
            <person name="Bunnoy A."/>
            <person name="Rodkhum C."/>
        </authorList>
    </citation>
    <scope>NUCLEOTIDE SEQUENCE [LARGE SCALE GENOMIC DNA]</scope>
    <source>
        <strain evidence="1 2">PCBSB2203</strain>
    </source>
</reference>
<comment type="caution">
    <text evidence="1">The sequence shown here is derived from an EMBL/GenBank/DDBJ whole genome shotgun (WGS) entry which is preliminary data.</text>
</comment>
<accession>A0ABW8PME2</accession>
<dbReference type="RefSeq" id="WP_089047694.1">
    <property type="nucleotide sequence ID" value="NZ_CP097867.1"/>
</dbReference>
<proteinExistence type="predicted"/>